<comment type="caution">
    <text evidence="2">The sequence shown here is derived from an EMBL/GenBank/DDBJ whole genome shotgun (WGS) entry which is preliminary data.</text>
</comment>
<dbReference type="AlphaFoldDB" id="A0A0V0YTB5"/>
<keyword evidence="1" id="KW-1133">Transmembrane helix</keyword>
<name>A0A0V0YTB5_9BILA</name>
<evidence type="ECO:0000313" key="2">
    <source>
        <dbReference type="EMBL" id="KRY03389.1"/>
    </source>
</evidence>
<dbReference type="EMBL" id="JYDQ01002835">
    <property type="protein sequence ID" value="KRY03389.1"/>
    <property type="molecule type" value="Genomic_DNA"/>
</dbReference>
<evidence type="ECO:0000313" key="3">
    <source>
        <dbReference type="Proteomes" id="UP000054783"/>
    </source>
</evidence>
<protein>
    <submittedName>
        <fullName evidence="2">Uncharacterized protein</fullName>
    </submittedName>
</protein>
<proteinExistence type="predicted"/>
<accession>A0A0V0YTB5</accession>
<sequence>MTANYRSSFRELLNYITALILFVSSRNLTAYILVKSILL</sequence>
<reference evidence="2 3" key="1">
    <citation type="submission" date="2015-01" db="EMBL/GenBank/DDBJ databases">
        <title>Evolution of Trichinella species and genotypes.</title>
        <authorList>
            <person name="Korhonen P.K."/>
            <person name="Edoardo P."/>
            <person name="Giuseppe L.R."/>
            <person name="Gasser R.B."/>
        </authorList>
    </citation>
    <scope>NUCLEOTIDE SEQUENCE [LARGE SCALE GENOMIC DNA]</scope>
    <source>
        <strain evidence="2">ISS2496</strain>
    </source>
</reference>
<dbReference type="Proteomes" id="UP000054783">
    <property type="component" value="Unassembled WGS sequence"/>
</dbReference>
<keyword evidence="3" id="KW-1185">Reference proteome</keyword>
<keyword evidence="1" id="KW-0472">Membrane</keyword>
<keyword evidence="1" id="KW-0812">Transmembrane</keyword>
<feature type="transmembrane region" description="Helical" evidence="1">
    <location>
        <begin position="12"/>
        <end position="34"/>
    </location>
</feature>
<gene>
    <name evidence="2" type="ORF">T12_201</name>
</gene>
<organism evidence="2 3">
    <name type="scientific">Trichinella patagoniensis</name>
    <dbReference type="NCBI Taxonomy" id="990121"/>
    <lineage>
        <taxon>Eukaryota</taxon>
        <taxon>Metazoa</taxon>
        <taxon>Ecdysozoa</taxon>
        <taxon>Nematoda</taxon>
        <taxon>Enoplea</taxon>
        <taxon>Dorylaimia</taxon>
        <taxon>Trichinellida</taxon>
        <taxon>Trichinellidae</taxon>
        <taxon>Trichinella</taxon>
    </lineage>
</organism>
<evidence type="ECO:0000256" key="1">
    <source>
        <dbReference type="SAM" id="Phobius"/>
    </source>
</evidence>